<proteinExistence type="predicted"/>
<keyword evidence="2" id="KW-1185">Reference proteome</keyword>
<dbReference type="AlphaFoldDB" id="A0A9P7YPB4"/>
<dbReference type="Proteomes" id="UP000824998">
    <property type="component" value="Unassembled WGS sequence"/>
</dbReference>
<reference evidence="1" key="1">
    <citation type="journal article" date="2021" name="IMA Fungus">
        <title>Genomic characterization of three marine fungi, including Emericellopsis atlantica sp. nov. with signatures of a generalist lifestyle and marine biomass degradation.</title>
        <authorList>
            <person name="Hagestad O.C."/>
            <person name="Hou L."/>
            <person name="Andersen J.H."/>
            <person name="Hansen E.H."/>
            <person name="Altermark B."/>
            <person name="Li C."/>
            <person name="Kuhnert E."/>
            <person name="Cox R.J."/>
            <person name="Crous P.W."/>
            <person name="Spatafora J.W."/>
            <person name="Lail K."/>
            <person name="Amirebrahimi M."/>
            <person name="Lipzen A."/>
            <person name="Pangilinan J."/>
            <person name="Andreopoulos W."/>
            <person name="Hayes R.D."/>
            <person name="Ng V."/>
            <person name="Grigoriev I.V."/>
            <person name="Jackson S.A."/>
            <person name="Sutton T.D.S."/>
            <person name="Dobson A.D.W."/>
            <person name="Rama T."/>
        </authorList>
    </citation>
    <scope>NUCLEOTIDE SEQUENCE</scope>
    <source>
        <strain evidence="1">TRa018bII</strain>
    </source>
</reference>
<dbReference type="EMBL" id="MU251402">
    <property type="protein sequence ID" value="KAG9236673.1"/>
    <property type="molecule type" value="Genomic_DNA"/>
</dbReference>
<accession>A0A9P7YPB4</accession>
<evidence type="ECO:0000313" key="1">
    <source>
        <dbReference type="EMBL" id="KAG9236673.1"/>
    </source>
</evidence>
<evidence type="ECO:0000313" key="2">
    <source>
        <dbReference type="Proteomes" id="UP000824998"/>
    </source>
</evidence>
<organism evidence="1 2">
    <name type="scientific">Amylocarpus encephaloides</name>
    <dbReference type="NCBI Taxonomy" id="45428"/>
    <lineage>
        <taxon>Eukaryota</taxon>
        <taxon>Fungi</taxon>
        <taxon>Dikarya</taxon>
        <taxon>Ascomycota</taxon>
        <taxon>Pezizomycotina</taxon>
        <taxon>Leotiomycetes</taxon>
        <taxon>Helotiales</taxon>
        <taxon>Helotiales incertae sedis</taxon>
        <taxon>Amylocarpus</taxon>
    </lineage>
</organism>
<name>A0A9P7YPB4_9HELO</name>
<protein>
    <submittedName>
        <fullName evidence="1">Uncharacterized protein</fullName>
    </submittedName>
</protein>
<sequence>MHSGGRYCTCWREVSLPARATRQLGYIYIYYYYYYYIWLGHHFFTRHISTLNPTSEPMQCICSLSSCSRFPHPPCEAKRSLLAPKSSSELPRPPTRRTPAWPALGLGWVCKTDMRWRVGPSRYIFAALPPLGSVRALRLPAGITSLGDADAAFWRRHLNANGWRLGM</sequence>
<comment type="caution">
    <text evidence="1">The sequence shown here is derived from an EMBL/GenBank/DDBJ whole genome shotgun (WGS) entry which is preliminary data.</text>
</comment>
<gene>
    <name evidence="1" type="ORF">BJ875DRAFT_212876</name>
</gene>